<proteinExistence type="predicted"/>
<protein>
    <submittedName>
        <fullName evidence="1">Uncharacterized protein</fullName>
    </submittedName>
</protein>
<evidence type="ECO:0000313" key="1">
    <source>
        <dbReference type="EMBL" id="GJT05102.1"/>
    </source>
</evidence>
<keyword evidence="2" id="KW-1185">Reference proteome</keyword>
<sequence length="178" mass="20432">MMPTANYAAGDVQNLHIISCSSIYATDTHQGFQEHHFNYVSYNQLDYKVSQVDNKAKKIASRAHRMCQRLRGAGDIMVSTTPSTHYYLNPDMPELEQYQVEYKEKRNLNLLLEVNRYCIEDKEQEQIEAVGESKKQAVKRSEATQKEIDELKASTEATLKQAHMAEFAQKAVNGELKR</sequence>
<reference evidence="1" key="1">
    <citation type="journal article" date="2022" name="Int. J. Mol. Sci.">
        <title>Draft Genome of Tanacetum Coccineum: Genomic Comparison of Closely Related Tanacetum-Family Plants.</title>
        <authorList>
            <person name="Yamashiro T."/>
            <person name="Shiraishi A."/>
            <person name="Nakayama K."/>
            <person name="Satake H."/>
        </authorList>
    </citation>
    <scope>NUCLEOTIDE SEQUENCE</scope>
</reference>
<gene>
    <name evidence="1" type="ORF">Tco_0839564</name>
</gene>
<organism evidence="1 2">
    <name type="scientific">Tanacetum coccineum</name>
    <dbReference type="NCBI Taxonomy" id="301880"/>
    <lineage>
        <taxon>Eukaryota</taxon>
        <taxon>Viridiplantae</taxon>
        <taxon>Streptophyta</taxon>
        <taxon>Embryophyta</taxon>
        <taxon>Tracheophyta</taxon>
        <taxon>Spermatophyta</taxon>
        <taxon>Magnoliopsida</taxon>
        <taxon>eudicotyledons</taxon>
        <taxon>Gunneridae</taxon>
        <taxon>Pentapetalae</taxon>
        <taxon>asterids</taxon>
        <taxon>campanulids</taxon>
        <taxon>Asterales</taxon>
        <taxon>Asteraceae</taxon>
        <taxon>Asteroideae</taxon>
        <taxon>Anthemideae</taxon>
        <taxon>Anthemidinae</taxon>
        <taxon>Tanacetum</taxon>
    </lineage>
</organism>
<dbReference type="Proteomes" id="UP001151760">
    <property type="component" value="Unassembled WGS sequence"/>
</dbReference>
<comment type="caution">
    <text evidence="1">The sequence shown here is derived from an EMBL/GenBank/DDBJ whole genome shotgun (WGS) entry which is preliminary data.</text>
</comment>
<reference evidence="1" key="2">
    <citation type="submission" date="2022-01" db="EMBL/GenBank/DDBJ databases">
        <authorList>
            <person name="Yamashiro T."/>
            <person name="Shiraishi A."/>
            <person name="Satake H."/>
            <person name="Nakayama K."/>
        </authorList>
    </citation>
    <scope>NUCLEOTIDE SEQUENCE</scope>
</reference>
<accession>A0ABQ5ATJ5</accession>
<name>A0ABQ5ATJ5_9ASTR</name>
<dbReference type="EMBL" id="BQNB010012560">
    <property type="protein sequence ID" value="GJT05102.1"/>
    <property type="molecule type" value="Genomic_DNA"/>
</dbReference>
<evidence type="ECO:0000313" key="2">
    <source>
        <dbReference type="Proteomes" id="UP001151760"/>
    </source>
</evidence>